<dbReference type="AlphaFoldDB" id="A0A4Z1L2V3"/>
<dbReference type="OrthoDB" id="3259102at2759"/>
<dbReference type="EMBL" id="PQXO01000042">
    <property type="protein sequence ID" value="TGO91017.1"/>
    <property type="molecule type" value="Genomic_DNA"/>
</dbReference>
<comment type="caution">
    <text evidence="2">The sequence shown here is derived from an EMBL/GenBank/DDBJ whole genome shotgun (WGS) entry which is preliminary data.</text>
</comment>
<reference evidence="2 3" key="1">
    <citation type="submission" date="2017-12" db="EMBL/GenBank/DDBJ databases">
        <title>Comparative genomics of Botrytis spp.</title>
        <authorList>
            <person name="Valero-Jimenez C.A."/>
            <person name="Tapia P."/>
            <person name="Veloso J."/>
            <person name="Silva-Moreno E."/>
            <person name="Staats M."/>
            <person name="Valdes J.H."/>
            <person name="Van Kan J.A.L."/>
        </authorList>
    </citation>
    <scope>NUCLEOTIDE SEQUENCE [LARGE SCALE GENOMIC DNA]</scope>
    <source>
        <strain evidence="2 3">MUCL3349</strain>
    </source>
</reference>
<feature type="compositionally biased region" description="Acidic residues" evidence="1">
    <location>
        <begin position="127"/>
        <end position="136"/>
    </location>
</feature>
<feature type="region of interest" description="Disordered" evidence="1">
    <location>
        <begin position="23"/>
        <end position="59"/>
    </location>
</feature>
<feature type="region of interest" description="Disordered" evidence="1">
    <location>
        <begin position="111"/>
        <end position="136"/>
    </location>
</feature>
<gene>
    <name evidence="2" type="ORF">BPOR_0042g00030</name>
</gene>
<evidence type="ECO:0000313" key="3">
    <source>
        <dbReference type="Proteomes" id="UP000297280"/>
    </source>
</evidence>
<name>A0A4Z1L2V3_9HELO</name>
<dbReference type="Proteomes" id="UP000297280">
    <property type="component" value="Unassembled WGS sequence"/>
</dbReference>
<proteinExistence type="predicted"/>
<accession>A0A4Z1L2V3</accession>
<sequence length="136" mass="14923">MVLVDRHHSSDIGCCNSEECVDDDEDELIGPRGTANDGDSAEEGTDNDPDAGRKNKTKIKRCSGLRKSLPGAPVYRTSLGLLELDIPGGAVLGQQAFVVLPRNAAMWDEQAQFGNPNQMREFHGDKDEDEDEEDYD</sequence>
<evidence type="ECO:0000256" key="1">
    <source>
        <dbReference type="SAM" id="MobiDB-lite"/>
    </source>
</evidence>
<organism evidence="2 3">
    <name type="scientific">Botrytis porri</name>
    <dbReference type="NCBI Taxonomy" id="87229"/>
    <lineage>
        <taxon>Eukaryota</taxon>
        <taxon>Fungi</taxon>
        <taxon>Dikarya</taxon>
        <taxon>Ascomycota</taxon>
        <taxon>Pezizomycotina</taxon>
        <taxon>Leotiomycetes</taxon>
        <taxon>Helotiales</taxon>
        <taxon>Sclerotiniaceae</taxon>
        <taxon>Botrytis</taxon>
    </lineage>
</organism>
<dbReference type="STRING" id="87229.A0A4Z1L2V3"/>
<protein>
    <submittedName>
        <fullName evidence="2">Uncharacterized protein</fullName>
    </submittedName>
</protein>
<evidence type="ECO:0000313" key="2">
    <source>
        <dbReference type="EMBL" id="TGO91017.1"/>
    </source>
</evidence>
<feature type="compositionally biased region" description="Acidic residues" evidence="1">
    <location>
        <begin position="39"/>
        <end position="49"/>
    </location>
</feature>
<keyword evidence="3" id="KW-1185">Reference proteome</keyword>